<gene>
    <name evidence="4" type="ORF">B0A49_12440</name>
</gene>
<evidence type="ECO:0000313" key="4">
    <source>
        <dbReference type="EMBL" id="TKA50388.1"/>
    </source>
</evidence>
<dbReference type="STRING" id="331657.A0A4U0VM61"/>
<evidence type="ECO:0008006" key="6">
    <source>
        <dbReference type="Google" id="ProtNLM"/>
    </source>
</evidence>
<dbReference type="InterPro" id="IPR029052">
    <property type="entry name" value="Metallo-depent_PP-like"/>
</dbReference>
<accession>A0A4U0VM61</accession>
<dbReference type="GO" id="GO:0006506">
    <property type="term" value="P:GPI anchor biosynthetic process"/>
    <property type="evidence" value="ECO:0007669"/>
    <property type="project" value="InterPro"/>
</dbReference>
<proteinExistence type="predicted"/>
<evidence type="ECO:0000313" key="5">
    <source>
        <dbReference type="Proteomes" id="UP000308768"/>
    </source>
</evidence>
<dbReference type="SUPFAM" id="SSF56300">
    <property type="entry name" value="Metallo-dependent phosphatases"/>
    <property type="match status" value="1"/>
</dbReference>
<dbReference type="Gene3D" id="3.60.21.10">
    <property type="match status" value="1"/>
</dbReference>
<name>A0A4U0VM61_9PEZI</name>
<feature type="transmembrane region" description="Helical" evidence="3">
    <location>
        <begin position="12"/>
        <end position="31"/>
    </location>
</feature>
<dbReference type="AlphaFoldDB" id="A0A4U0VM61"/>
<comment type="caution">
    <text evidence="4">The sequence shown here is derived from an EMBL/GenBank/DDBJ whole genome shotgun (WGS) entry which is preliminary data.</text>
</comment>
<keyword evidence="5" id="KW-1185">Reference proteome</keyword>
<dbReference type="GO" id="GO:0016020">
    <property type="term" value="C:membrane"/>
    <property type="evidence" value="ECO:0007669"/>
    <property type="project" value="GOC"/>
</dbReference>
<keyword evidence="3" id="KW-0812">Transmembrane</keyword>
<dbReference type="GO" id="GO:0005783">
    <property type="term" value="C:endoplasmic reticulum"/>
    <property type="evidence" value="ECO:0007669"/>
    <property type="project" value="TreeGrafter"/>
</dbReference>
<evidence type="ECO:0000256" key="2">
    <source>
        <dbReference type="SAM" id="MobiDB-lite"/>
    </source>
</evidence>
<dbReference type="PANTHER" id="PTHR13315:SF1">
    <property type="entry name" value="PROTEIN TED1"/>
    <property type="match status" value="1"/>
</dbReference>
<feature type="compositionally biased region" description="Low complexity" evidence="2">
    <location>
        <begin position="540"/>
        <end position="551"/>
    </location>
</feature>
<feature type="region of interest" description="Disordered" evidence="2">
    <location>
        <begin position="525"/>
        <end position="566"/>
    </location>
</feature>
<evidence type="ECO:0000256" key="3">
    <source>
        <dbReference type="SAM" id="Phobius"/>
    </source>
</evidence>
<sequence length="566" mass="63177">MLLSILFYRAFRFLLPLAVLATIYLYLYPLFHGCAFPEPTFSSPADAARSLNGNATKVPINVQQATVAPFRLLAFGDPQLEGDTSLPDTEGARFPDLEDLRTDPKPVLKKIAIEDLPRLLQYCRKYLDLWGNDYYLTHIYRTLHWWTRPTHVTVLGDLLGSQWIEDKEFESRSERFWKRVFRRGSTVAEAIMDAEPGRVVEVLGEERTWNRRIINVAGNHDIGYAGDMNSERVERWENAFGKVNWDVRLQLPLNTRNDEVSCPANSTASPELRLVILNDMNLDTPAWDTQLQAQTYAFINNVISSSRPVEDRTTFTILLTHIPLPKESGVCVDGPFFDYHEGYRGGGVREQNHLSETAAMGILEGLYGMSGDASAPAKGRGRNGVVLTGHDHEGCDVYHYNAQDGSGWKAERWTMAKTQDVAGDSERVGIREITVRSMMGQFGGNAGLLSAWFDPQLGEWRFEFANCALGVQHIWWAVHFLDLVVVLLAAVALAASIVEARTGGRDRSREEEAAVDGEVEQRVVAEDGDACTTGKHSKTGSSGNGNMYSSGVGLGTSRKRNQRQED</sequence>
<dbReference type="EMBL" id="NAJN01002626">
    <property type="protein sequence ID" value="TKA50388.1"/>
    <property type="molecule type" value="Genomic_DNA"/>
</dbReference>
<keyword evidence="3" id="KW-1133">Transmembrane helix</keyword>
<organism evidence="4 5">
    <name type="scientific">Cryomyces minteri</name>
    <dbReference type="NCBI Taxonomy" id="331657"/>
    <lineage>
        <taxon>Eukaryota</taxon>
        <taxon>Fungi</taxon>
        <taxon>Dikarya</taxon>
        <taxon>Ascomycota</taxon>
        <taxon>Pezizomycotina</taxon>
        <taxon>Dothideomycetes</taxon>
        <taxon>Dothideomycetes incertae sedis</taxon>
        <taxon>Cryomyces</taxon>
    </lineage>
</organism>
<dbReference type="OrthoDB" id="9984693at2759"/>
<feature type="compositionally biased region" description="Basic residues" evidence="2">
    <location>
        <begin position="557"/>
        <end position="566"/>
    </location>
</feature>
<dbReference type="InterPro" id="IPR033308">
    <property type="entry name" value="PGAP5/Cdc1/Ted1"/>
</dbReference>
<dbReference type="PANTHER" id="PTHR13315">
    <property type="entry name" value="METALLO PHOSPHOESTERASE RELATED"/>
    <property type="match status" value="1"/>
</dbReference>
<feature type="transmembrane region" description="Helical" evidence="3">
    <location>
        <begin position="474"/>
        <end position="498"/>
    </location>
</feature>
<keyword evidence="1 3" id="KW-0472">Membrane</keyword>
<reference evidence="4 5" key="1">
    <citation type="submission" date="2017-03" db="EMBL/GenBank/DDBJ databases">
        <title>Genomes of endolithic fungi from Antarctica.</title>
        <authorList>
            <person name="Coleine C."/>
            <person name="Masonjones S."/>
            <person name="Stajich J.E."/>
        </authorList>
    </citation>
    <scope>NUCLEOTIDE SEQUENCE [LARGE SCALE GENOMIC DNA]</scope>
    <source>
        <strain evidence="4 5">CCFEE 5187</strain>
    </source>
</reference>
<dbReference type="Proteomes" id="UP000308768">
    <property type="component" value="Unassembled WGS sequence"/>
</dbReference>
<protein>
    <recommendedName>
        <fullName evidence="6">Calcineurin-like phosphoesterase domain-containing protein</fullName>
    </recommendedName>
</protein>
<evidence type="ECO:0000256" key="1">
    <source>
        <dbReference type="ARBA" id="ARBA00023136"/>
    </source>
</evidence>